<organism evidence="3 4">
    <name type="scientific">Lysinibacillus xylanilyticus</name>
    <dbReference type="NCBI Taxonomy" id="582475"/>
    <lineage>
        <taxon>Bacteria</taxon>
        <taxon>Bacillati</taxon>
        <taxon>Bacillota</taxon>
        <taxon>Bacilli</taxon>
        <taxon>Bacillales</taxon>
        <taxon>Bacillaceae</taxon>
        <taxon>Lysinibacillus</taxon>
    </lineage>
</organism>
<dbReference type="RefSeq" id="WP_268638342.1">
    <property type="nucleotide sequence ID" value="NZ_JAMDLZ010000030.1"/>
</dbReference>
<proteinExistence type="predicted"/>
<comment type="caution">
    <text evidence="3">The sequence shown here is derived from an EMBL/GenBank/DDBJ whole genome shotgun (WGS) entry which is preliminary data.</text>
</comment>
<dbReference type="InterPro" id="IPR011010">
    <property type="entry name" value="DNA_brk_join_enz"/>
</dbReference>
<dbReference type="InterPro" id="IPR002104">
    <property type="entry name" value="Integrase_catalytic"/>
</dbReference>
<evidence type="ECO:0000256" key="1">
    <source>
        <dbReference type="ARBA" id="ARBA00023172"/>
    </source>
</evidence>
<keyword evidence="4" id="KW-1185">Reference proteome</keyword>
<feature type="domain" description="Tyr recombinase" evidence="2">
    <location>
        <begin position="1"/>
        <end position="63"/>
    </location>
</feature>
<gene>
    <name evidence="3" type="ORF">M5W82_15970</name>
</gene>
<protein>
    <submittedName>
        <fullName evidence="3">Tyrosine-type recombinase/integrase</fullName>
    </submittedName>
</protein>
<evidence type="ECO:0000313" key="4">
    <source>
        <dbReference type="Proteomes" id="UP001527052"/>
    </source>
</evidence>
<sequence>MLLELNIRPLITMHGLRHTHGSILLHKKASYQYVSRRLDHEDIETTMRTYAHLLKETIEENDQLAIDTFTEMFQ</sequence>
<dbReference type="Gene3D" id="1.10.443.10">
    <property type="entry name" value="Intergrase catalytic core"/>
    <property type="match status" value="1"/>
</dbReference>
<reference evidence="3 4" key="1">
    <citation type="submission" date="2022-05" db="EMBL/GenBank/DDBJ databases">
        <title>Genome Sequencing of Bee-Associated Microbes.</title>
        <authorList>
            <person name="Dunlap C."/>
        </authorList>
    </citation>
    <scope>NUCLEOTIDE SEQUENCE [LARGE SCALE GENOMIC DNA]</scope>
    <source>
        <strain evidence="3 4">NRRL BD-083</strain>
    </source>
</reference>
<dbReference type="EMBL" id="JAMDLZ010000030">
    <property type="protein sequence ID" value="MCY9548427.1"/>
    <property type="molecule type" value="Genomic_DNA"/>
</dbReference>
<dbReference type="PROSITE" id="PS51898">
    <property type="entry name" value="TYR_RECOMBINASE"/>
    <property type="match status" value="1"/>
</dbReference>
<dbReference type="Proteomes" id="UP001527052">
    <property type="component" value="Unassembled WGS sequence"/>
</dbReference>
<evidence type="ECO:0000313" key="3">
    <source>
        <dbReference type="EMBL" id="MCY9548427.1"/>
    </source>
</evidence>
<dbReference type="Pfam" id="PF00589">
    <property type="entry name" value="Phage_integrase"/>
    <property type="match status" value="1"/>
</dbReference>
<accession>A0ABT4ERY2</accession>
<dbReference type="SUPFAM" id="SSF56349">
    <property type="entry name" value="DNA breaking-rejoining enzymes"/>
    <property type="match status" value="1"/>
</dbReference>
<dbReference type="InterPro" id="IPR013762">
    <property type="entry name" value="Integrase-like_cat_sf"/>
</dbReference>
<keyword evidence="1" id="KW-0233">DNA recombination</keyword>
<name>A0ABT4ERY2_9BACI</name>
<evidence type="ECO:0000259" key="2">
    <source>
        <dbReference type="PROSITE" id="PS51898"/>
    </source>
</evidence>